<protein>
    <submittedName>
        <fullName evidence="4">SpoIIE family protein phosphatase</fullName>
    </submittedName>
</protein>
<dbReference type="Gene3D" id="3.40.50.2300">
    <property type="match status" value="1"/>
</dbReference>
<evidence type="ECO:0000256" key="2">
    <source>
        <dbReference type="PROSITE-ProRule" id="PRU00169"/>
    </source>
</evidence>
<dbReference type="InterPro" id="IPR011006">
    <property type="entry name" value="CheY-like_superfamily"/>
</dbReference>
<reference evidence="5" key="1">
    <citation type="submission" date="2016-12" db="EMBL/GenBank/DDBJ databases">
        <title>Complete Genome Sequence of Beggiatoa leptomitiformis D-401.</title>
        <authorList>
            <person name="Fomenkov A."/>
            <person name="Vincze T."/>
            <person name="Grabovich M."/>
            <person name="Anton B.P."/>
            <person name="Dubinina G."/>
            <person name="Orlova M."/>
            <person name="Belousova E."/>
            <person name="Roberts R.J."/>
        </authorList>
    </citation>
    <scope>NUCLEOTIDE SEQUENCE [LARGE SCALE GENOMIC DNA]</scope>
    <source>
        <strain evidence="5">D-401</strain>
    </source>
</reference>
<gene>
    <name evidence="4" type="ORF">BLE401_07905</name>
</gene>
<dbReference type="EMBL" id="CP018889">
    <property type="protein sequence ID" value="AUI68637.2"/>
    <property type="molecule type" value="Genomic_DNA"/>
</dbReference>
<keyword evidence="1" id="KW-0378">Hydrolase</keyword>
<comment type="caution">
    <text evidence="2">Lacks conserved residue(s) required for the propagation of feature annotation.</text>
</comment>
<dbReference type="GO" id="GO:0016791">
    <property type="term" value="F:phosphatase activity"/>
    <property type="evidence" value="ECO:0007669"/>
    <property type="project" value="TreeGrafter"/>
</dbReference>
<dbReference type="OrthoDB" id="9811749at2"/>
<evidence type="ECO:0000313" key="4">
    <source>
        <dbReference type="EMBL" id="AUI68637.2"/>
    </source>
</evidence>
<dbReference type="AlphaFoldDB" id="A0A2N9YDT7"/>
<dbReference type="SUPFAM" id="SSF81606">
    <property type="entry name" value="PP2C-like"/>
    <property type="match status" value="1"/>
</dbReference>
<dbReference type="InterPro" id="IPR052016">
    <property type="entry name" value="Bact_Sigma-Reg"/>
</dbReference>
<keyword evidence="5" id="KW-1185">Reference proteome</keyword>
<dbReference type="GO" id="GO:0000160">
    <property type="term" value="P:phosphorelay signal transduction system"/>
    <property type="evidence" value="ECO:0007669"/>
    <property type="project" value="InterPro"/>
</dbReference>
<proteinExistence type="predicted"/>
<dbReference type="SMART" id="SM00331">
    <property type="entry name" value="PP2C_SIG"/>
    <property type="match status" value="1"/>
</dbReference>
<dbReference type="Gene3D" id="3.60.40.10">
    <property type="entry name" value="PPM-type phosphatase domain"/>
    <property type="match status" value="1"/>
</dbReference>
<dbReference type="SUPFAM" id="SSF52172">
    <property type="entry name" value="CheY-like"/>
    <property type="match status" value="1"/>
</dbReference>
<accession>A0A2N9YDT7</accession>
<dbReference type="PANTHER" id="PTHR43156:SF2">
    <property type="entry name" value="STAGE II SPORULATION PROTEIN E"/>
    <property type="match status" value="1"/>
</dbReference>
<evidence type="ECO:0000256" key="1">
    <source>
        <dbReference type="ARBA" id="ARBA00022801"/>
    </source>
</evidence>
<feature type="domain" description="Response regulatory" evidence="3">
    <location>
        <begin position="1"/>
        <end position="66"/>
    </location>
</feature>
<dbReference type="Pfam" id="PF00072">
    <property type="entry name" value="Response_reg"/>
    <property type="match status" value="1"/>
</dbReference>
<evidence type="ECO:0000259" key="3">
    <source>
        <dbReference type="PROSITE" id="PS50110"/>
    </source>
</evidence>
<organism evidence="4 5">
    <name type="scientific">Beggiatoa leptomitoformis</name>
    <dbReference type="NCBI Taxonomy" id="288004"/>
    <lineage>
        <taxon>Bacteria</taxon>
        <taxon>Pseudomonadati</taxon>
        <taxon>Pseudomonadota</taxon>
        <taxon>Gammaproteobacteria</taxon>
        <taxon>Thiotrichales</taxon>
        <taxon>Thiotrichaceae</taxon>
        <taxon>Beggiatoa</taxon>
    </lineage>
</organism>
<dbReference type="Proteomes" id="UP000234271">
    <property type="component" value="Chromosome"/>
</dbReference>
<name>A0A2N9YDT7_9GAMM</name>
<sequence length="346" mass="39405">MPNIDGLQLCQLIRQAELPHYVYVIVLTGKDERESSLVQGLNAGADDFLFKPIDPNKLRIRLQMAFRILGLEQTLAERNRKLYHTYEQIRQDLLLASVMQKNLLPAKGHVDNIVFDWLFYPSHFIAGDIFNYFELTDEYLAFYHLDVSGHGVRSALLSFTLHHYINNKGGQSSVLRYKDAEGVYQPVPPEQVVSALNQRFTDSGDLYFTMVYGYLHKATGVVQFTQAGHPCPIHLTTTQHQANFCGGSGFPVALFPNSDYERLSLQMVEGDRLFIYSDGITECLNAVQQSYSEQRLLSLLQNTADQTLEQTLQSLCDELFDWQGNGQFEDDMTLLAIEYHAPLSFK</sequence>
<dbReference type="PROSITE" id="PS50110">
    <property type="entry name" value="RESPONSE_REGULATORY"/>
    <property type="match status" value="1"/>
</dbReference>
<evidence type="ECO:0000313" key="5">
    <source>
        <dbReference type="Proteomes" id="UP000234271"/>
    </source>
</evidence>
<dbReference type="Pfam" id="PF07228">
    <property type="entry name" value="SpoIIE"/>
    <property type="match status" value="1"/>
</dbReference>
<dbReference type="InterPro" id="IPR001932">
    <property type="entry name" value="PPM-type_phosphatase-like_dom"/>
</dbReference>
<dbReference type="InterPro" id="IPR036457">
    <property type="entry name" value="PPM-type-like_dom_sf"/>
</dbReference>
<dbReference type="InterPro" id="IPR001789">
    <property type="entry name" value="Sig_transdc_resp-reg_receiver"/>
</dbReference>
<dbReference type="PANTHER" id="PTHR43156">
    <property type="entry name" value="STAGE II SPORULATION PROTEIN E-RELATED"/>
    <property type="match status" value="1"/>
</dbReference>